<reference evidence="1" key="1">
    <citation type="submission" date="2021-09" db="EMBL/GenBank/DDBJ databases">
        <authorList>
            <consortium name="Pathogen Informatics"/>
        </authorList>
    </citation>
    <scope>NUCLEOTIDE SEQUENCE</scope>
    <source>
        <strain evidence="1">PvW1</strain>
    </source>
</reference>
<sequence>MSQNSLNIKELRQLYPFLYKIWEIYEEFNEYVDRDRDYAFNESVCKLLTKRDLNSDNEKYYDFCMKLARNFKKFCNINRQCKPNSERCYNLNNWLYNLIKSKNLDTEIIKDVFDSSMNKIHGPNYKNICPFYSYDEIYKEPIKIIKLNIFHTNINIIKERLLGNIDLIYCSCQEYVKELVEIYKYMKNSYCSKDKPVENDQTCNELDKFKLSYNQYLYNDVNIRNKIPSLEDNKPVELLGCESDETILDTEQPETSQVSQQHVNIPTSQDDEMNISTSSMSSTVSTAVGTVAGASSILALLYKFTPGRKWIHSGFGGRRERINNLYDAEPSELLFDGQVHGDYGPYNQRYDIGYSPI</sequence>
<organism evidence="1 2">
    <name type="scientific">Plasmodium vivax</name>
    <name type="common">malaria parasite P. vivax</name>
    <dbReference type="NCBI Taxonomy" id="5855"/>
    <lineage>
        <taxon>Eukaryota</taxon>
        <taxon>Sar</taxon>
        <taxon>Alveolata</taxon>
        <taxon>Apicomplexa</taxon>
        <taxon>Aconoidasida</taxon>
        <taxon>Haemosporida</taxon>
        <taxon>Plasmodiidae</taxon>
        <taxon>Plasmodium</taxon>
        <taxon>Plasmodium (Plasmodium)</taxon>
    </lineage>
</organism>
<evidence type="ECO:0000313" key="1">
    <source>
        <dbReference type="EMBL" id="CAG9474587.1"/>
    </source>
</evidence>
<dbReference type="AlphaFoldDB" id="A0A8S4HBM2"/>
<evidence type="ECO:0000313" key="2">
    <source>
        <dbReference type="Proteomes" id="UP000779233"/>
    </source>
</evidence>
<dbReference type="InterPro" id="IPR008780">
    <property type="entry name" value="Plasmodium_Vir"/>
</dbReference>
<comment type="caution">
    <text evidence="1">The sequence shown here is derived from an EMBL/GenBank/DDBJ whole genome shotgun (WGS) entry which is preliminary data.</text>
</comment>
<proteinExistence type="predicted"/>
<name>A0A8S4HBM2_PLAVI</name>
<dbReference type="VEuPathDB" id="PlasmoDB:PVPAM_000027700"/>
<gene>
    <name evidence="1" type="ORF">PVW1_100017100</name>
</gene>
<dbReference type="Proteomes" id="UP000779233">
    <property type="component" value="Unassembled WGS sequence"/>
</dbReference>
<accession>A0A8S4HBM2</accession>
<protein>
    <submittedName>
        <fullName evidence="1">(malaria parasite P. vivax) hypothetical protein</fullName>
    </submittedName>
</protein>
<dbReference type="Pfam" id="PF05795">
    <property type="entry name" value="Plasmodium_Vir"/>
    <property type="match status" value="1"/>
</dbReference>
<dbReference type="EMBL" id="CAJZCX010000005">
    <property type="protein sequence ID" value="CAG9474587.1"/>
    <property type="molecule type" value="Genomic_DNA"/>
</dbReference>